<dbReference type="GO" id="GO:0005829">
    <property type="term" value="C:cytosol"/>
    <property type="evidence" value="ECO:0007669"/>
    <property type="project" value="TreeGrafter"/>
</dbReference>
<dbReference type="PATRIC" id="fig|656366.3.peg.257"/>
<dbReference type="PANTHER" id="PTHR43240:SF8">
    <property type="entry name" value="PHENYLACETIC ACID DEGRADATION-RELATED PROTEIN"/>
    <property type="match status" value="1"/>
</dbReference>
<dbReference type="Proteomes" id="UP000062833">
    <property type="component" value="Chromosome"/>
</dbReference>
<gene>
    <name evidence="3" type="ORF">AOC05_01160</name>
</gene>
<keyword evidence="1" id="KW-0378">Hydrolase</keyword>
<name>A0A0M5LWX5_9MICC</name>
<dbReference type="KEGG" id="aaq:AOC05_01160"/>
<dbReference type="EMBL" id="CP012677">
    <property type="protein sequence ID" value="ALE91287.1"/>
    <property type="molecule type" value="Genomic_DNA"/>
</dbReference>
<proteinExistence type="predicted"/>
<dbReference type="Gene3D" id="3.10.129.10">
    <property type="entry name" value="Hotdog Thioesterase"/>
    <property type="match status" value="1"/>
</dbReference>
<dbReference type="CDD" id="cd03443">
    <property type="entry name" value="PaaI_thioesterase"/>
    <property type="match status" value="1"/>
</dbReference>
<sequence>MNRDYGARPTPAYPGAADPAELTALGIGRLPGTLGIKITGALHGRIEAEMPVVPAVLAPNGYLHAASVVALADTAAGFGCRLSLPSGAAGFTTLEQKTSYVGTARTGTVRTVAVLVHGGRSTQVWDAEVFDDDGGRIALFRCTQLLLWPK</sequence>
<keyword evidence="4" id="KW-1185">Reference proteome</keyword>
<dbReference type="InterPro" id="IPR003736">
    <property type="entry name" value="PAAI_dom"/>
</dbReference>
<dbReference type="PANTHER" id="PTHR43240">
    <property type="entry name" value="1,4-DIHYDROXY-2-NAPHTHOYL-COA THIOESTERASE 1"/>
    <property type="match status" value="1"/>
</dbReference>
<organism evidence="3 4">
    <name type="scientific">Arthrobacter alpinus</name>
    <dbReference type="NCBI Taxonomy" id="656366"/>
    <lineage>
        <taxon>Bacteria</taxon>
        <taxon>Bacillati</taxon>
        <taxon>Actinomycetota</taxon>
        <taxon>Actinomycetes</taxon>
        <taxon>Micrococcales</taxon>
        <taxon>Micrococcaceae</taxon>
        <taxon>Arthrobacter</taxon>
    </lineage>
</organism>
<evidence type="ECO:0000313" key="3">
    <source>
        <dbReference type="EMBL" id="ALE91287.1"/>
    </source>
</evidence>
<dbReference type="GO" id="GO:0061522">
    <property type="term" value="F:1,4-dihydroxy-2-naphthoyl-CoA thioesterase activity"/>
    <property type="evidence" value="ECO:0007669"/>
    <property type="project" value="TreeGrafter"/>
</dbReference>
<dbReference type="SUPFAM" id="SSF54637">
    <property type="entry name" value="Thioesterase/thiol ester dehydrase-isomerase"/>
    <property type="match status" value="1"/>
</dbReference>
<dbReference type="NCBIfam" id="TIGR00369">
    <property type="entry name" value="unchar_dom_1"/>
    <property type="match status" value="1"/>
</dbReference>
<dbReference type="InterPro" id="IPR006683">
    <property type="entry name" value="Thioestr_dom"/>
</dbReference>
<dbReference type="AlphaFoldDB" id="A0A0M5LWX5"/>
<reference evidence="4" key="1">
    <citation type="submission" date="2015-09" db="EMBL/GenBank/DDBJ databases">
        <title>Complete genome of Arthrobacter alpinus strain R3.8.</title>
        <authorList>
            <person name="See-Too W.S."/>
            <person name="Chan K.G."/>
        </authorList>
    </citation>
    <scope>NUCLEOTIDE SEQUENCE [LARGE SCALE GENOMIC DNA]</scope>
    <source>
        <strain evidence="4">R3.8</strain>
    </source>
</reference>
<accession>A0A0M5LWX5</accession>
<dbReference type="RefSeq" id="WP_062004952.1">
    <property type="nucleotide sequence ID" value="NZ_CP012677.1"/>
</dbReference>
<dbReference type="Pfam" id="PF03061">
    <property type="entry name" value="4HBT"/>
    <property type="match status" value="1"/>
</dbReference>
<dbReference type="InterPro" id="IPR029069">
    <property type="entry name" value="HotDog_dom_sf"/>
</dbReference>
<feature type="domain" description="Thioesterase" evidence="2">
    <location>
        <begin position="60"/>
        <end position="137"/>
    </location>
</feature>
<dbReference type="OrthoDB" id="9798208at2"/>
<protein>
    <recommendedName>
        <fullName evidence="2">Thioesterase domain-containing protein</fullName>
    </recommendedName>
</protein>
<evidence type="ECO:0000256" key="1">
    <source>
        <dbReference type="ARBA" id="ARBA00022801"/>
    </source>
</evidence>
<evidence type="ECO:0000313" key="4">
    <source>
        <dbReference type="Proteomes" id="UP000062833"/>
    </source>
</evidence>
<evidence type="ECO:0000259" key="2">
    <source>
        <dbReference type="Pfam" id="PF03061"/>
    </source>
</evidence>